<dbReference type="RefSeq" id="WP_094268529.1">
    <property type="nucleotide sequence ID" value="NZ_JAQVFK010000005.1"/>
</dbReference>
<keyword evidence="1 6" id="KW-0732">Signal</keyword>
<dbReference type="SUPFAM" id="SSF48452">
    <property type="entry name" value="TPR-like"/>
    <property type="match status" value="1"/>
</dbReference>
<dbReference type="Proteomes" id="UP000215181">
    <property type="component" value="Unassembled WGS sequence"/>
</dbReference>
<dbReference type="PANTHER" id="PTHR37423">
    <property type="entry name" value="SOLUBLE LYTIC MUREIN TRANSGLYCOSYLASE-RELATED"/>
    <property type="match status" value="1"/>
</dbReference>
<evidence type="ECO:0000256" key="2">
    <source>
        <dbReference type="ARBA" id="ARBA00023136"/>
    </source>
</evidence>
<dbReference type="InterPro" id="IPR017689">
    <property type="entry name" value="BamD"/>
</dbReference>
<dbReference type="InterPro" id="IPR011990">
    <property type="entry name" value="TPR-like_helical_dom_sf"/>
</dbReference>
<dbReference type="HAMAP" id="MF_00922">
    <property type="entry name" value="OM_assembly_BamD"/>
    <property type="match status" value="1"/>
</dbReference>
<gene>
    <name evidence="6" type="primary">bamD</name>
    <name evidence="8" type="ORF">CGK74_11000</name>
</gene>
<keyword evidence="5 6" id="KW-0449">Lipoprotein</keyword>
<accession>A0A235EY84</accession>
<dbReference type="InterPro" id="IPR039565">
    <property type="entry name" value="BamD-like"/>
</dbReference>
<dbReference type="GO" id="GO:0043165">
    <property type="term" value="P:Gram-negative-bacterium-type cell outer membrane assembly"/>
    <property type="evidence" value="ECO:0007669"/>
    <property type="project" value="UniProtKB-UniRule"/>
</dbReference>
<comment type="subunit">
    <text evidence="6">Part of the Bam complex.</text>
</comment>
<dbReference type="GO" id="GO:1990063">
    <property type="term" value="C:Bam protein complex"/>
    <property type="evidence" value="ECO:0007669"/>
    <property type="project" value="TreeGrafter"/>
</dbReference>
<comment type="caution">
    <text evidence="8">The sequence shown here is derived from an EMBL/GenBank/DDBJ whole genome shotgun (WGS) entry which is preliminary data.</text>
</comment>
<organism evidence="8 9">
    <name type="scientific">Thauera propionica</name>
    <dbReference type="NCBI Taxonomy" id="2019431"/>
    <lineage>
        <taxon>Bacteria</taxon>
        <taxon>Pseudomonadati</taxon>
        <taxon>Pseudomonadota</taxon>
        <taxon>Betaproteobacteria</taxon>
        <taxon>Rhodocyclales</taxon>
        <taxon>Zoogloeaceae</taxon>
        <taxon>Thauera</taxon>
    </lineage>
</organism>
<name>A0A235EY84_9RHOO</name>
<dbReference type="PROSITE" id="PS51257">
    <property type="entry name" value="PROKAR_LIPOPROTEIN"/>
    <property type="match status" value="1"/>
</dbReference>
<dbReference type="Pfam" id="PF13525">
    <property type="entry name" value="YfiO"/>
    <property type="match status" value="1"/>
</dbReference>
<dbReference type="GO" id="GO:0051205">
    <property type="term" value="P:protein insertion into membrane"/>
    <property type="evidence" value="ECO:0007669"/>
    <property type="project" value="UniProtKB-UniRule"/>
</dbReference>
<feature type="domain" description="Outer membrane lipoprotein BamD-like" evidence="7">
    <location>
        <begin position="39"/>
        <end position="241"/>
    </location>
</feature>
<dbReference type="EMBL" id="NOIH01000012">
    <property type="protein sequence ID" value="OYD53743.1"/>
    <property type="molecule type" value="Genomic_DNA"/>
</dbReference>
<dbReference type="NCBIfam" id="TIGR03302">
    <property type="entry name" value="OM_YfiO"/>
    <property type="match status" value="1"/>
</dbReference>
<dbReference type="AlphaFoldDB" id="A0A235EY84"/>
<evidence type="ECO:0000256" key="4">
    <source>
        <dbReference type="ARBA" id="ARBA00023237"/>
    </source>
</evidence>
<evidence type="ECO:0000313" key="9">
    <source>
        <dbReference type="Proteomes" id="UP000215181"/>
    </source>
</evidence>
<evidence type="ECO:0000256" key="5">
    <source>
        <dbReference type="ARBA" id="ARBA00023288"/>
    </source>
</evidence>
<keyword evidence="4 6" id="KW-0998">Cell outer membrane</keyword>
<keyword evidence="3 6" id="KW-0564">Palmitate</keyword>
<keyword evidence="9" id="KW-1185">Reference proteome</keyword>
<keyword evidence="2 6" id="KW-0472">Membrane</keyword>
<evidence type="ECO:0000256" key="1">
    <source>
        <dbReference type="ARBA" id="ARBA00022729"/>
    </source>
</evidence>
<dbReference type="CDD" id="cd15830">
    <property type="entry name" value="BamD"/>
    <property type="match status" value="1"/>
</dbReference>
<dbReference type="PANTHER" id="PTHR37423:SF1">
    <property type="entry name" value="OUTER MEMBRANE PROTEIN ASSEMBLY FACTOR BAMD"/>
    <property type="match status" value="1"/>
</dbReference>
<comment type="similarity">
    <text evidence="6">Belongs to the BamD family.</text>
</comment>
<dbReference type="OrthoDB" id="9779191at2"/>
<evidence type="ECO:0000259" key="7">
    <source>
        <dbReference type="Pfam" id="PF13525"/>
    </source>
</evidence>
<evidence type="ECO:0000313" key="8">
    <source>
        <dbReference type="EMBL" id="OYD53743.1"/>
    </source>
</evidence>
<evidence type="ECO:0000256" key="6">
    <source>
        <dbReference type="HAMAP-Rule" id="MF_00922"/>
    </source>
</evidence>
<reference evidence="8 9" key="1">
    <citation type="submission" date="2017-07" db="EMBL/GenBank/DDBJ databases">
        <title>Thauera sp. KNDSS-Mac4 genome sequence and assembly.</title>
        <authorList>
            <person name="Mayilraj S."/>
        </authorList>
    </citation>
    <scope>NUCLEOTIDE SEQUENCE [LARGE SCALE GENOMIC DNA]</scope>
    <source>
        <strain evidence="8 9">KNDSS-Mac4</strain>
    </source>
</reference>
<comment type="subcellular location">
    <subcellularLocation>
        <location evidence="6">Cell outer membrane</location>
        <topology evidence="6">Lipid-anchor</topology>
    </subcellularLocation>
</comment>
<sequence>MARFTLGSLAGKAALIGALLLGGCGLLPEQIDETAGWNAQKLYSEAKASMTEGAYDRAIQMFEKLEARYPYGRFAQQAQIEVAYAYYKQGEQALALAAADRFIKLHPNHPNVDYVYYLKGLVNFNEDLGLLAGLSRQDLSERDPKGAREAFDSFRELVTRFPESRYADDSRARMQYLVNSLASHEVHVARYYYNRGAYVAAINRAQAAITNFPQAPANEEALFLMVKSYDALGMTQLRDDADRVMRTNFPDSVYFRGGPKSDKPWWQLW</sequence>
<dbReference type="Gene3D" id="1.25.40.10">
    <property type="entry name" value="Tetratricopeptide repeat domain"/>
    <property type="match status" value="1"/>
</dbReference>
<proteinExistence type="inferred from homology"/>
<comment type="function">
    <text evidence="6">Part of the outer membrane protein assembly complex, which is involved in assembly and insertion of beta-barrel proteins into the outer membrane.</text>
</comment>
<protein>
    <recommendedName>
        <fullName evidence="6">Outer membrane protein assembly factor BamD</fullName>
    </recommendedName>
</protein>
<evidence type="ECO:0000256" key="3">
    <source>
        <dbReference type="ARBA" id="ARBA00023139"/>
    </source>
</evidence>